<dbReference type="Proteomes" id="UP000326302">
    <property type="component" value="Unassembled WGS sequence"/>
</dbReference>
<name>A0A5N5UGZ5_9EURY</name>
<dbReference type="Pfam" id="PF02627">
    <property type="entry name" value="CMD"/>
    <property type="match status" value="1"/>
</dbReference>
<reference evidence="4 5" key="1">
    <citation type="submission" date="2019-10" db="EMBL/GenBank/DDBJ databases">
        <title>Unraveling microbial dark matter from salterns through culturing: the case of the genus Halosegnis.</title>
        <authorList>
            <person name="Duran-Viseras A."/>
            <person name="Andrei A.-S."/>
            <person name="Vera-Gargallo B."/>
            <person name="Ghai R."/>
            <person name="Sanchez-Porro C."/>
            <person name="Ventosa A."/>
        </authorList>
    </citation>
    <scope>NUCLEOTIDE SEQUENCE [LARGE SCALE GENOMIC DNA]</scope>
    <source>
        <strain evidence="3 4">F17-44</strain>
        <strain evidence="2 5">F18-79</strain>
    </source>
</reference>
<dbReference type="GO" id="GO:0051920">
    <property type="term" value="F:peroxiredoxin activity"/>
    <property type="evidence" value="ECO:0007669"/>
    <property type="project" value="InterPro"/>
</dbReference>
<dbReference type="PANTHER" id="PTHR34846:SF5">
    <property type="entry name" value="CARBOXYMUCONOLACTONE DECARBOXYLASE-LIKE DOMAIN-CONTAINING PROTEIN"/>
    <property type="match status" value="1"/>
</dbReference>
<gene>
    <name evidence="2" type="ORF">DM867_06105</name>
    <name evidence="3" type="ORF">DMP03_01115</name>
</gene>
<dbReference type="Gene3D" id="1.20.1290.10">
    <property type="entry name" value="AhpD-like"/>
    <property type="match status" value="1"/>
</dbReference>
<dbReference type="Proteomes" id="UP000326865">
    <property type="component" value="Unassembled WGS sequence"/>
</dbReference>
<protein>
    <submittedName>
        <fullName evidence="3">Carboxymuconolactone decarboxylase family protein</fullName>
    </submittedName>
</protein>
<evidence type="ECO:0000313" key="2">
    <source>
        <dbReference type="EMBL" id="KAB7514687.1"/>
    </source>
</evidence>
<keyword evidence="5" id="KW-1185">Reference proteome</keyword>
<organism evidence="3 4">
    <name type="scientific">Halosegnis rubeus</name>
    <dbReference type="NCBI Taxonomy" id="2212850"/>
    <lineage>
        <taxon>Archaea</taxon>
        <taxon>Methanobacteriati</taxon>
        <taxon>Methanobacteriota</taxon>
        <taxon>Stenosarchaea group</taxon>
        <taxon>Halobacteria</taxon>
        <taxon>Halobacteriales</taxon>
        <taxon>Natronomonadaceae</taxon>
        <taxon>Halosegnis</taxon>
    </lineage>
</organism>
<accession>A0A5N5UGZ5</accession>
<comment type="caution">
    <text evidence="3">The sequence shown here is derived from an EMBL/GenBank/DDBJ whole genome shotgun (WGS) entry which is preliminary data.</text>
</comment>
<proteinExistence type="predicted"/>
<sequence length="174" mass="19780">MARVPLLDAEDLPEEYRYLFDQNDVGTADIFRGMANAPTQFQWYMRYSSRLWEILPARERELVILAAARALEHPYEWHQHVRLGREAGVSDEEITAISEGRGEPFDAQDAALLTYARAVALGDVRDGDHDQLREEYDDEIVVGVAMLAAHYVATARVLDAMGIEPEEEFVGWQV</sequence>
<accession>A0A5N5U845</accession>
<evidence type="ECO:0000313" key="4">
    <source>
        <dbReference type="Proteomes" id="UP000326302"/>
    </source>
</evidence>
<evidence type="ECO:0000313" key="3">
    <source>
        <dbReference type="EMBL" id="KAB7517995.1"/>
    </source>
</evidence>
<evidence type="ECO:0000259" key="1">
    <source>
        <dbReference type="Pfam" id="PF02627"/>
    </source>
</evidence>
<dbReference type="AlphaFoldDB" id="A0A5N5UGZ5"/>
<dbReference type="InterPro" id="IPR003779">
    <property type="entry name" value="CMD-like"/>
</dbReference>
<dbReference type="PANTHER" id="PTHR34846">
    <property type="entry name" value="4-CARBOXYMUCONOLACTONE DECARBOXYLASE FAMILY PROTEIN (AFU_ORTHOLOGUE AFUA_6G11590)"/>
    <property type="match status" value="1"/>
</dbReference>
<feature type="domain" description="Carboxymuconolactone decarboxylase-like" evidence="1">
    <location>
        <begin position="38"/>
        <end position="100"/>
    </location>
</feature>
<dbReference type="SUPFAM" id="SSF69118">
    <property type="entry name" value="AhpD-like"/>
    <property type="match status" value="1"/>
</dbReference>
<dbReference type="RefSeq" id="WP_152118897.1">
    <property type="nucleotide sequence ID" value="NZ_QJOW01000001.1"/>
</dbReference>
<dbReference type="OrthoDB" id="343109at2157"/>
<dbReference type="EMBL" id="QKKZ01000002">
    <property type="protein sequence ID" value="KAB7514687.1"/>
    <property type="molecule type" value="Genomic_DNA"/>
</dbReference>
<evidence type="ECO:0000313" key="5">
    <source>
        <dbReference type="Proteomes" id="UP000326865"/>
    </source>
</evidence>
<dbReference type="EMBL" id="QJOW01000001">
    <property type="protein sequence ID" value="KAB7517995.1"/>
    <property type="molecule type" value="Genomic_DNA"/>
</dbReference>
<dbReference type="InterPro" id="IPR029032">
    <property type="entry name" value="AhpD-like"/>
</dbReference>